<keyword evidence="9" id="KW-0808">Transferase</keyword>
<dbReference type="EMBL" id="VEPZ02000877">
    <property type="protein sequence ID" value="KAE8713478.1"/>
    <property type="molecule type" value="Genomic_DNA"/>
</dbReference>
<dbReference type="Proteomes" id="UP000436088">
    <property type="component" value="Unassembled WGS sequence"/>
</dbReference>
<keyword evidence="3 6" id="KW-0863">Zinc-finger</keyword>
<keyword evidence="5 7" id="KW-0472">Membrane</keyword>
<comment type="caution">
    <text evidence="9">The sequence shown here is derived from an EMBL/GenBank/DDBJ whole genome shotgun (WGS) entry which is preliminary data.</text>
</comment>
<dbReference type="SUPFAM" id="SSF57850">
    <property type="entry name" value="RING/U-box"/>
    <property type="match status" value="1"/>
</dbReference>
<dbReference type="OrthoDB" id="8062037at2759"/>
<dbReference type="PANTHER" id="PTHR46151:SF19">
    <property type="entry name" value="NEP1-INTERACTING PROTEIN 1-LIKE ISOFORM X1"/>
    <property type="match status" value="1"/>
</dbReference>
<keyword evidence="9" id="KW-0418">Kinase</keyword>
<feature type="domain" description="RING-type" evidence="8">
    <location>
        <begin position="145"/>
        <end position="187"/>
    </location>
</feature>
<evidence type="ECO:0000256" key="3">
    <source>
        <dbReference type="ARBA" id="ARBA00022771"/>
    </source>
</evidence>
<dbReference type="PANTHER" id="PTHR46151">
    <property type="entry name" value="NEP1-INTERACTING PROTEIN-LIKE 2"/>
    <property type="match status" value="1"/>
</dbReference>
<evidence type="ECO:0000256" key="4">
    <source>
        <dbReference type="ARBA" id="ARBA00022833"/>
    </source>
</evidence>
<evidence type="ECO:0000256" key="1">
    <source>
        <dbReference type="ARBA" id="ARBA00004370"/>
    </source>
</evidence>
<evidence type="ECO:0000256" key="6">
    <source>
        <dbReference type="PROSITE-ProRule" id="PRU00175"/>
    </source>
</evidence>
<organism evidence="9 10">
    <name type="scientific">Hibiscus syriacus</name>
    <name type="common">Rose of Sharon</name>
    <dbReference type="NCBI Taxonomy" id="106335"/>
    <lineage>
        <taxon>Eukaryota</taxon>
        <taxon>Viridiplantae</taxon>
        <taxon>Streptophyta</taxon>
        <taxon>Embryophyta</taxon>
        <taxon>Tracheophyta</taxon>
        <taxon>Spermatophyta</taxon>
        <taxon>Magnoliopsida</taxon>
        <taxon>eudicotyledons</taxon>
        <taxon>Gunneridae</taxon>
        <taxon>Pentapetalae</taxon>
        <taxon>rosids</taxon>
        <taxon>malvids</taxon>
        <taxon>Malvales</taxon>
        <taxon>Malvaceae</taxon>
        <taxon>Malvoideae</taxon>
        <taxon>Hibiscus</taxon>
    </lineage>
</organism>
<dbReference type="InterPro" id="IPR013083">
    <property type="entry name" value="Znf_RING/FYVE/PHD"/>
</dbReference>
<evidence type="ECO:0000313" key="10">
    <source>
        <dbReference type="Proteomes" id="UP000436088"/>
    </source>
</evidence>
<dbReference type="GO" id="GO:0016020">
    <property type="term" value="C:membrane"/>
    <property type="evidence" value="ECO:0007669"/>
    <property type="project" value="UniProtKB-SubCell"/>
</dbReference>
<evidence type="ECO:0000313" key="9">
    <source>
        <dbReference type="EMBL" id="KAE8713478.1"/>
    </source>
</evidence>
<dbReference type="AlphaFoldDB" id="A0A6A3BCX9"/>
<dbReference type="Pfam" id="PF13639">
    <property type="entry name" value="zf-RING_2"/>
    <property type="match status" value="1"/>
</dbReference>
<dbReference type="Gene3D" id="3.30.40.10">
    <property type="entry name" value="Zinc/RING finger domain, C3HC4 (zinc finger)"/>
    <property type="match status" value="1"/>
</dbReference>
<dbReference type="GO" id="GO:0016301">
    <property type="term" value="F:kinase activity"/>
    <property type="evidence" value="ECO:0007669"/>
    <property type="project" value="UniProtKB-KW"/>
</dbReference>
<dbReference type="SMART" id="SM00184">
    <property type="entry name" value="RING"/>
    <property type="match status" value="1"/>
</dbReference>
<evidence type="ECO:0000259" key="8">
    <source>
        <dbReference type="PROSITE" id="PS50089"/>
    </source>
</evidence>
<dbReference type="CDD" id="cd16454">
    <property type="entry name" value="RING-H2_PA-TM-RING"/>
    <property type="match status" value="1"/>
</dbReference>
<feature type="transmembrane region" description="Helical" evidence="7">
    <location>
        <begin position="34"/>
        <end position="58"/>
    </location>
</feature>
<keyword evidence="2" id="KW-0479">Metal-binding</keyword>
<keyword evidence="7" id="KW-1133">Transmembrane helix</keyword>
<keyword evidence="4" id="KW-0862">Zinc</keyword>
<accession>A0A6A3BCX9</accession>
<evidence type="ECO:0000256" key="5">
    <source>
        <dbReference type="ARBA" id="ARBA00023136"/>
    </source>
</evidence>
<protein>
    <submittedName>
        <fullName evidence="9">Calcium-dependent protein kinase 29</fullName>
    </submittedName>
</protein>
<evidence type="ECO:0000256" key="2">
    <source>
        <dbReference type="ARBA" id="ARBA00022723"/>
    </source>
</evidence>
<gene>
    <name evidence="9" type="ORF">F3Y22_tig00110209pilonHSYRG00151</name>
</gene>
<reference evidence="9" key="1">
    <citation type="submission" date="2019-09" db="EMBL/GenBank/DDBJ databases">
        <title>Draft genome information of white flower Hibiscus syriacus.</title>
        <authorList>
            <person name="Kim Y.-M."/>
        </authorList>
    </citation>
    <scope>NUCLEOTIDE SEQUENCE [LARGE SCALE GENOMIC DNA]</scope>
    <source>
        <strain evidence="9">YM2019G1</strain>
    </source>
</reference>
<dbReference type="GO" id="GO:0008270">
    <property type="term" value="F:zinc ion binding"/>
    <property type="evidence" value="ECO:0007669"/>
    <property type="project" value="UniProtKB-KW"/>
</dbReference>
<dbReference type="InterPro" id="IPR001841">
    <property type="entry name" value="Znf_RING"/>
</dbReference>
<keyword evidence="10" id="KW-1185">Reference proteome</keyword>
<comment type="subcellular location">
    <subcellularLocation>
        <location evidence="1">Membrane</location>
    </subcellularLocation>
</comment>
<evidence type="ECO:0000256" key="7">
    <source>
        <dbReference type="SAM" id="Phobius"/>
    </source>
</evidence>
<name>A0A6A3BCX9_HIBSY</name>
<sequence length="190" mass="20627">MNLTICPYVIMSSFSAEEARELCCSAASLVISKLFCAICVFIFAVVGATLGSLVGAFVGAKTKIGCLNGATVGAIRGGSFSIDLFKILLVVCSSDDMGTSYFLPPINAFNGVVLNEGLSKDEIESIPSIRVTEEVWDSSRNPVCCSICLEDLVRGEIVHSLPNCRHKFHRWCIQTWLNGHKSCPLCRRNI</sequence>
<proteinExistence type="predicted"/>
<keyword evidence="7" id="KW-0812">Transmembrane</keyword>
<dbReference type="PROSITE" id="PS50089">
    <property type="entry name" value="ZF_RING_2"/>
    <property type="match status" value="1"/>
</dbReference>